<dbReference type="Proteomes" id="UP001549122">
    <property type="component" value="Unassembled WGS sequence"/>
</dbReference>
<evidence type="ECO:0000313" key="2">
    <source>
        <dbReference type="EMBL" id="MET3558546.1"/>
    </source>
</evidence>
<name>A0ABV2FJ14_9STRE</name>
<comment type="caution">
    <text evidence="2">The sequence shown here is derived from an EMBL/GenBank/DDBJ whole genome shotgun (WGS) entry which is preliminary data.</text>
</comment>
<accession>A0ABV2FJ14</accession>
<organism evidence="2 3">
    <name type="scientific">Streptococcus rupicaprae</name>
    <dbReference type="NCBI Taxonomy" id="759619"/>
    <lineage>
        <taxon>Bacteria</taxon>
        <taxon>Bacillati</taxon>
        <taxon>Bacillota</taxon>
        <taxon>Bacilli</taxon>
        <taxon>Lactobacillales</taxon>
        <taxon>Streptococcaceae</taxon>
        <taxon>Streptococcus</taxon>
    </lineage>
</organism>
<dbReference type="EMBL" id="JBEPLO010000018">
    <property type="protein sequence ID" value="MET3558546.1"/>
    <property type="molecule type" value="Genomic_DNA"/>
</dbReference>
<gene>
    <name evidence="2" type="ORF">ABID29_001672</name>
</gene>
<feature type="coiled-coil region" evidence="1">
    <location>
        <begin position="7"/>
        <end position="81"/>
    </location>
</feature>
<dbReference type="RefSeq" id="WP_354365684.1">
    <property type="nucleotide sequence ID" value="NZ_JBEPLO010000018.1"/>
</dbReference>
<sequence>MEETIQKQEAIAACQEALETLEKAKSSLSEAMTSSWFDLLGGGVLASLVKNAQIDALNEELKVLQSQLEIAQKELGDVTQALESDFLFSEKRFLFDVVLDNVFTDVLVHDQLKELGQTLEKVDNELKNYLAQLLEEGSA</sequence>
<keyword evidence="3" id="KW-1185">Reference proteome</keyword>
<protein>
    <submittedName>
        <fullName evidence="2">Prefoldin subunit 5</fullName>
    </submittedName>
</protein>
<reference evidence="2 3" key="1">
    <citation type="submission" date="2024-06" db="EMBL/GenBank/DDBJ databases">
        <title>Genomic Encyclopedia of Type Strains, Phase IV (KMG-IV): sequencing the most valuable type-strain genomes for metagenomic binning, comparative biology and taxonomic classification.</title>
        <authorList>
            <person name="Goeker M."/>
        </authorList>
    </citation>
    <scope>NUCLEOTIDE SEQUENCE [LARGE SCALE GENOMIC DNA]</scope>
    <source>
        <strain evidence="2 3">DSM 28303</strain>
    </source>
</reference>
<evidence type="ECO:0000313" key="3">
    <source>
        <dbReference type="Proteomes" id="UP001549122"/>
    </source>
</evidence>
<proteinExistence type="predicted"/>
<evidence type="ECO:0000256" key="1">
    <source>
        <dbReference type="SAM" id="Coils"/>
    </source>
</evidence>
<keyword evidence="1" id="KW-0175">Coiled coil</keyword>